<keyword evidence="2" id="KW-0812">Transmembrane</keyword>
<dbReference type="OMA" id="GKSTHQH"/>
<evidence type="ECO:0000259" key="7">
    <source>
        <dbReference type="Pfam" id="PF13908"/>
    </source>
</evidence>
<feature type="chain" id="PRO_5038439038" description="Shisa N-terminal domain-containing protein" evidence="6">
    <location>
        <begin position="22"/>
        <end position="583"/>
    </location>
</feature>
<feature type="compositionally biased region" description="Polar residues" evidence="5">
    <location>
        <begin position="212"/>
        <end position="233"/>
    </location>
</feature>
<proteinExistence type="predicted"/>
<dbReference type="OrthoDB" id="9836398at2759"/>
<dbReference type="InterPro" id="IPR053891">
    <property type="entry name" value="Shisa_N"/>
</dbReference>
<dbReference type="Pfam" id="PF13908">
    <property type="entry name" value="Shisa_N"/>
    <property type="match status" value="1"/>
</dbReference>
<sequence>MGIQHLLLLLIYLDQLNVLCAATGKKVKVVPKRTQKAKEVNSTAVPTAAPRRITQVQPPATGGHETCLGYYDVSGQFDKEFECNNTDHRYCCGSCFLRFCCQFKGNRLDQKTCTNYNTPDWVKTQPPSPVPTGNTYDPNLDQTNTTVYITCGVIAFIIVLGVSAKVAYDKATRPPQEMNVHRALAEILRQQGPIPISQYERENIAAMDGSPKENTPVRTSKNHYTPVHTSKSNHGGHYTKENVRSGGHDLHNFISSGFVTLGRGHLKGTQQWPGRAQSHHGSHQHNYNHLVLASPTRTPKNAHRAVRHESSRMNSILTSQTEPYDLSFSRSFQSLSHLPPSYESAVKADLNKYSSLKRLTDKDVDEYYTRKRHLPDLAARGTLPLHVIKMTQEQQGTAQRQRPRRVQRAMSQDQVLSPEGGTVHDYGVSSYDMSAYGGRILSDEQLLSAERLLSQDRLHSQDRLVSQDRLYSQDRLHSQDPLLSPDKMMSLKRSSFHDKAMSRALSHTDVFMPTTPIMDRYKMTKMHSHPSASNNAHNTLTMNQTATKRQAFAARRTHTVEQLHYIPGHHHHYRTGSKTEVTV</sequence>
<dbReference type="PANTHER" id="PTHR31774:SF0">
    <property type="entry name" value="PROTEIN SHISA-6"/>
    <property type="match status" value="1"/>
</dbReference>
<gene>
    <name evidence="8" type="ORF">ANANG_G00036480</name>
</gene>
<dbReference type="GO" id="GO:0045211">
    <property type="term" value="C:postsynaptic membrane"/>
    <property type="evidence" value="ECO:0007669"/>
    <property type="project" value="TreeGrafter"/>
</dbReference>
<dbReference type="InterPro" id="IPR026910">
    <property type="entry name" value="Shisa"/>
</dbReference>
<feature type="domain" description="Shisa N-terminal" evidence="7">
    <location>
        <begin position="65"/>
        <end position="115"/>
    </location>
</feature>
<name>A0A9D3MUG9_ANGAN</name>
<keyword evidence="3" id="KW-1133">Transmembrane helix</keyword>
<dbReference type="Proteomes" id="UP001044222">
    <property type="component" value="Unassembled WGS sequence"/>
</dbReference>
<comment type="subcellular location">
    <subcellularLocation>
        <location evidence="1">Membrane</location>
    </subcellularLocation>
</comment>
<dbReference type="GO" id="GO:0032281">
    <property type="term" value="C:AMPA glutamate receptor complex"/>
    <property type="evidence" value="ECO:0007669"/>
    <property type="project" value="TreeGrafter"/>
</dbReference>
<feature type="signal peptide" evidence="6">
    <location>
        <begin position="1"/>
        <end position="21"/>
    </location>
</feature>
<keyword evidence="9" id="KW-1185">Reference proteome</keyword>
<evidence type="ECO:0000256" key="1">
    <source>
        <dbReference type="ARBA" id="ARBA00004370"/>
    </source>
</evidence>
<evidence type="ECO:0000256" key="3">
    <source>
        <dbReference type="ARBA" id="ARBA00022989"/>
    </source>
</evidence>
<reference evidence="8" key="1">
    <citation type="submission" date="2021-01" db="EMBL/GenBank/DDBJ databases">
        <title>A chromosome-scale assembly of European eel, Anguilla anguilla.</title>
        <authorList>
            <person name="Henkel C."/>
            <person name="Jong-Raadsen S.A."/>
            <person name="Dufour S."/>
            <person name="Weltzien F.-A."/>
            <person name="Palstra A.P."/>
            <person name="Pelster B."/>
            <person name="Spaink H.P."/>
            <person name="Van Den Thillart G.E."/>
            <person name="Jansen H."/>
            <person name="Zahm M."/>
            <person name="Klopp C."/>
            <person name="Cedric C."/>
            <person name="Louis A."/>
            <person name="Berthelot C."/>
            <person name="Parey E."/>
            <person name="Roest Crollius H."/>
            <person name="Montfort J."/>
            <person name="Robinson-Rechavi M."/>
            <person name="Bucao C."/>
            <person name="Bouchez O."/>
            <person name="Gislard M."/>
            <person name="Lluch J."/>
            <person name="Milhes M."/>
            <person name="Lampietro C."/>
            <person name="Lopez Roques C."/>
            <person name="Donnadieu C."/>
            <person name="Braasch I."/>
            <person name="Desvignes T."/>
            <person name="Postlethwait J."/>
            <person name="Bobe J."/>
            <person name="Guiguen Y."/>
            <person name="Dirks R."/>
        </authorList>
    </citation>
    <scope>NUCLEOTIDE SEQUENCE</scope>
    <source>
        <strain evidence="8">Tag_6206</strain>
        <tissue evidence="8">Liver</tissue>
    </source>
</reference>
<dbReference type="PANTHER" id="PTHR31774">
    <property type="entry name" value="PROTEIN SHISA-9-RELATED"/>
    <property type="match status" value="1"/>
</dbReference>
<evidence type="ECO:0000256" key="2">
    <source>
        <dbReference type="ARBA" id="ARBA00022692"/>
    </source>
</evidence>
<dbReference type="GO" id="GO:0048172">
    <property type="term" value="P:regulation of short-term neuronal synaptic plasticity"/>
    <property type="evidence" value="ECO:0007669"/>
    <property type="project" value="TreeGrafter"/>
</dbReference>
<accession>A0A9D3MUG9</accession>
<evidence type="ECO:0000256" key="5">
    <source>
        <dbReference type="SAM" id="MobiDB-lite"/>
    </source>
</evidence>
<dbReference type="GO" id="GO:0032591">
    <property type="term" value="C:dendritic spine membrane"/>
    <property type="evidence" value="ECO:0007669"/>
    <property type="project" value="TreeGrafter"/>
</dbReference>
<dbReference type="EMBL" id="JAFIRN010000002">
    <property type="protein sequence ID" value="KAG5854313.1"/>
    <property type="molecule type" value="Genomic_DNA"/>
</dbReference>
<organism evidence="8 9">
    <name type="scientific">Anguilla anguilla</name>
    <name type="common">European freshwater eel</name>
    <name type="synonym">Muraena anguilla</name>
    <dbReference type="NCBI Taxonomy" id="7936"/>
    <lineage>
        <taxon>Eukaryota</taxon>
        <taxon>Metazoa</taxon>
        <taxon>Chordata</taxon>
        <taxon>Craniata</taxon>
        <taxon>Vertebrata</taxon>
        <taxon>Euteleostomi</taxon>
        <taxon>Actinopterygii</taxon>
        <taxon>Neopterygii</taxon>
        <taxon>Teleostei</taxon>
        <taxon>Anguilliformes</taxon>
        <taxon>Anguillidae</taxon>
        <taxon>Anguilla</taxon>
    </lineage>
</organism>
<dbReference type="AlphaFoldDB" id="A0A9D3MUG9"/>
<feature type="region of interest" description="Disordered" evidence="5">
    <location>
        <begin position="393"/>
        <end position="423"/>
    </location>
</feature>
<evidence type="ECO:0000313" key="9">
    <source>
        <dbReference type="Proteomes" id="UP001044222"/>
    </source>
</evidence>
<evidence type="ECO:0000256" key="4">
    <source>
        <dbReference type="ARBA" id="ARBA00023136"/>
    </source>
</evidence>
<dbReference type="GO" id="GO:0014069">
    <property type="term" value="C:postsynaptic density"/>
    <property type="evidence" value="ECO:0007669"/>
    <property type="project" value="TreeGrafter"/>
</dbReference>
<evidence type="ECO:0000313" key="8">
    <source>
        <dbReference type="EMBL" id="KAG5854313.1"/>
    </source>
</evidence>
<keyword evidence="4" id="KW-0472">Membrane</keyword>
<feature type="region of interest" description="Disordered" evidence="5">
    <location>
        <begin position="208"/>
        <end position="236"/>
    </location>
</feature>
<comment type="caution">
    <text evidence="8">The sequence shown here is derived from an EMBL/GenBank/DDBJ whole genome shotgun (WGS) entry which is preliminary data.</text>
</comment>
<protein>
    <recommendedName>
        <fullName evidence="7">Shisa N-terminal domain-containing protein</fullName>
    </recommendedName>
</protein>
<keyword evidence="6" id="KW-0732">Signal</keyword>
<evidence type="ECO:0000256" key="6">
    <source>
        <dbReference type="SAM" id="SignalP"/>
    </source>
</evidence>